<evidence type="ECO:0000259" key="11">
    <source>
        <dbReference type="PROSITE" id="PS50109"/>
    </source>
</evidence>
<evidence type="ECO:0000256" key="8">
    <source>
        <dbReference type="ARBA" id="ARBA00022969"/>
    </source>
</evidence>
<evidence type="ECO:0000256" key="3">
    <source>
        <dbReference type="ARBA" id="ARBA00022553"/>
    </source>
</evidence>
<feature type="transmembrane region" description="Helical" evidence="10">
    <location>
        <begin position="204"/>
        <end position="229"/>
    </location>
</feature>
<name>A0A7W5C906_9BACL</name>
<dbReference type="InterPro" id="IPR000014">
    <property type="entry name" value="PAS"/>
</dbReference>
<keyword evidence="9" id="KW-0902">Two-component regulatory system</keyword>
<dbReference type="InterPro" id="IPR005467">
    <property type="entry name" value="His_kinase_dom"/>
</dbReference>
<organism evidence="13 14">
    <name type="scientific">Paenibacillus endophyticus</name>
    <dbReference type="NCBI Taxonomy" id="1294268"/>
    <lineage>
        <taxon>Bacteria</taxon>
        <taxon>Bacillati</taxon>
        <taxon>Bacillota</taxon>
        <taxon>Bacilli</taxon>
        <taxon>Bacillales</taxon>
        <taxon>Paenibacillaceae</taxon>
        <taxon>Paenibacillus</taxon>
    </lineage>
</organism>
<dbReference type="PROSITE" id="PS50109">
    <property type="entry name" value="HIS_KIN"/>
    <property type="match status" value="1"/>
</dbReference>
<evidence type="ECO:0000259" key="12">
    <source>
        <dbReference type="PROSITE" id="PS50924"/>
    </source>
</evidence>
<dbReference type="GO" id="GO:0016020">
    <property type="term" value="C:membrane"/>
    <property type="evidence" value="ECO:0007669"/>
    <property type="project" value="UniProtKB-UniRule"/>
</dbReference>
<feature type="domain" description="MHYT" evidence="12">
    <location>
        <begin position="8"/>
        <end position="191"/>
    </location>
</feature>
<evidence type="ECO:0000256" key="9">
    <source>
        <dbReference type="ARBA" id="ARBA00023012"/>
    </source>
</evidence>
<dbReference type="Proteomes" id="UP000518605">
    <property type="component" value="Unassembled WGS sequence"/>
</dbReference>
<accession>A0A7W5C906</accession>
<comment type="caution">
    <text evidence="13">The sequence shown here is derived from an EMBL/GenBank/DDBJ whole genome shotgun (WGS) entry which is preliminary data.</text>
</comment>
<evidence type="ECO:0000313" key="13">
    <source>
        <dbReference type="EMBL" id="MBB3153363.1"/>
    </source>
</evidence>
<dbReference type="Gene3D" id="3.30.450.20">
    <property type="entry name" value="PAS domain"/>
    <property type="match status" value="1"/>
</dbReference>
<proteinExistence type="predicted"/>
<dbReference type="InterPro" id="IPR035965">
    <property type="entry name" value="PAS-like_dom_sf"/>
</dbReference>
<dbReference type="InterPro" id="IPR036890">
    <property type="entry name" value="HATPase_C_sf"/>
</dbReference>
<keyword evidence="3" id="KW-0597">Phosphoprotein</keyword>
<feature type="transmembrane region" description="Helical" evidence="10">
    <location>
        <begin position="139"/>
        <end position="158"/>
    </location>
</feature>
<dbReference type="GO" id="GO:0030435">
    <property type="term" value="P:sporulation resulting in formation of a cellular spore"/>
    <property type="evidence" value="ECO:0007669"/>
    <property type="project" value="UniProtKB-KW"/>
</dbReference>
<evidence type="ECO:0000256" key="10">
    <source>
        <dbReference type="PROSITE-ProRule" id="PRU00244"/>
    </source>
</evidence>
<dbReference type="Pfam" id="PF02518">
    <property type="entry name" value="HATPase_c"/>
    <property type="match status" value="1"/>
</dbReference>
<dbReference type="SMART" id="SM00388">
    <property type="entry name" value="HisKA"/>
    <property type="match status" value="1"/>
</dbReference>
<evidence type="ECO:0000256" key="2">
    <source>
        <dbReference type="ARBA" id="ARBA00012438"/>
    </source>
</evidence>
<keyword evidence="6" id="KW-0418">Kinase</keyword>
<dbReference type="InterPro" id="IPR003661">
    <property type="entry name" value="HisK_dim/P_dom"/>
</dbReference>
<feature type="transmembrane region" description="Helical" evidence="10">
    <location>
        <begin position="43"/>
        <end position="64"/>
    </location>
</feature>
<dbReference type="CDD" id="cd00082">
    <property type="entry name" value="HisKA"/>
    <property type="match status" value="1"/>
</dbReference>
<dbReference type="SUPFAM" id="SSF55785">
    <property type="entry name" value="PYP-like sensor domain (PAS domain)"/>
    <property type="match status" value="1"/>
</dbReference>
<dbReference type="RefSeq" id="WP_183564745.1">
    <property type="nucleotide sequence ID" value="NZ_CBCSLB010000030.1"/>
</dbReference>
<dbReference type="PANTHER" id="PTHR43065">
    <property type="entry name" value="SENSOR HISTIDINE KINASE"/>
    <property type="match status" value="1"/>
</dbReference>
<dbReference type="InterPro" id="IPR005330">
    <property type="entry name" value="MHYT_dom"/>
</dbReference>
<evidence type="ECO:0000256" key="7">
    <source>
        <dbReference type="ARBA" id="ARBA00022840"/>
    </source>
</evidence>
<dbReference type="PRINTS" id="PR00344">
    <property type="entry name" value="BCTRLSENSOR"/>
</dbReference>
<feature type="transmembrane region" description="Helical" evidence="10">
    <location>
        <begin position="12"/>
        <end position="31"/>
    </location>
</feature>
<keyword evidence="10" id="KW-0472">Membrane</keyword>
<feature type="domain" description="Histidine kinase" evidence="11">
    <location>
        <begin position="374"/>
        <end position="579"/>
    </location>
</feature>
<keyword evidence="5" id="KW-0547">Nucleotide-binding</keyword>
<keyword evidence="8" id="KW-0749">Sporulation</keyword>
<keyword evidence="10" id="KW-1133">Transmembrane helix</keyword>
<dbReference type="SMART" id="SM00091">
    <property type="entry name" value="PAS"/>
    <property type="match status" value="1"/>
</dbReference>
<dbReference type="EC" id="2.7.13.3" evidence="2"/>
<dbReference type="InterPro" id="IPR004358">
    <property type="entry name" value="Sig_transdc_His_kin-like_C"/>
</dbReference>
<dbReference type="NCBIfam" id="TIGR00229">
    <property type="entry name" value="sensory_box"/>
    <property type="match status" value="1"/>
</dbReference>
<dbReference type="GO" id="GO:0000155">
    <property type="term" value="F:phosphorelay sensor kinase activity"/>
    <property type="evidence" value="ECO:0007669"/>
    <property type="project" value="InterPro"/>
</dbReference>
<evidence type="ECO:0000256" key="4">
    <source>
        <dbReference type="ARBA" id="ARBA00022679"/>
    </source>
</evidence>
<keyword evidence="7" id="KW-0067">ATP-binding</keyword>
<evidence type="ECO:0000256" key="6">
    <source>
        <dbReference type="ARBA" id="ARBA00022777"/>
    </source>
</evidence>
<dbReference type="CDD" id="cd00075">
    <property type="entry name" value="HATPase"/>
    <property type="match status" value="1"/>
</dbReference>
<reference evidence="13 14" key="1">
    <citation type="submission" date="2020-08" db="EMBL/GenBank/DDBJ databases">
        <title>Genomic Encyclopedia of Type Strains, Phase III (KMG-III): the genomes of soil and plant-associated and newly described type strains.</title>
        <authorList>
            <person name="Whitman W."/>
        </authorList>
    </citation>
    <scope>NUCLEOTIDE SEQUENCE [LARGE SCALE GENOMIC DNA]</scope>
    <source>
        <strain evidence="13 14">CECT 8234</strain>
    </source>
</reference>
<dbReference type="Gene3D" id="3.30.565.10">
    <property type="entry name" value="Histidine kinase-like ATPase, C-terminal domain"/>
    <property type="match status" value="1"/>
</dbReference>
<sequence length="592" mass="66634">MADSIVSGNPYYLVLSVIIMCFASYTMLNMVEQLQPKRRMYGFNWIIGGASVYGLGLWTMHVVSLLASDYRMVMDWSMLLVLVVCAIIVYSSLLVLKKQELVRGRYLFSALLMALGSTMLQYISMLSESVVILQMNWPLFWLSFGVGFAGAYLAFYWLDSKSPYYKFKSCVSLGLSNMAIHQIGMHALKIEYDNILSTDLLNEYLLLLAFLLGLSTLIILSFSLTTWLASNKYSQIDERYKLLVENSMDTIALISDDKWEFMNRAGLRMFEAQSETVLMGQSVYVLLAPQHHDEMRAWLAAGQDNEAVPVKPLELQWLSIQGTLLHTEMVSASSTFSGKQIKQVIIRDISERKKNEELLINSEKLYVAGQLAAGIAHEIRNPLTSLKGFLQLIASGRGNSSNFYDIMKSELIRIESIVSELLMLSKPQVYEFVHKDSRQIMADTVNLLETQAILHNVMIEFHSDYRPLWVLGVENQLKQVFINVLKNAIEAMHNGGVVTITMSLEEESAVLIRIQDEGSGIPDEQLAKIGQPFYTTKDKGTGLGLMVTYKIIDNHQGRISAESKLGVGTTFVIQLPYKEIAVAKAEESDFAL</sequence>
<dbReference type="SUPFAM" id="SSF55874">
    <property type="entry name" value="ATPase domain of HSP90 chaperone/DNA topoisomerase II/histidine kinase"/>
    <property type="match status" value="1"/>
</dbReference>
<dbReference type="Gene3D" id="1.10.287.130">
    <property type="match status" value="1"/>
</dbReference>
<dbReference type="SMART" id="SM00387">
    <property type="entry name" value="HATPase_c"/>
    <property type="match status" value="1"/>
</dbReference>
<comment type="catalytic activity">
    <reaction evidence="1">
        <text>ATP + protein L-histidine = ADP + protein N-phospho-L-histidine.</text>
        <dbReference type="EC" id="2.7.13.3"/>
    </reaction>
</comment>
<dbReference type="Pfam" id="PF00512">
    <property type="entry name" value="HisKA"/>
    <property type="match status" value="1"/>
</dbReference>
<evidence type="ECO:0000313" key="14">
    <source>
        <dbReference type="Proteomes" id="UP000518605"/>
    </source>
</evidence>
<feature type="transmembrane region" description="Helical" evidence="10">
    <location>
        <begin position="108"/>
        <end position="127"/>
    </location>
</feature>
<dbReference type="SUPFAM" id="SSF47384">
    <property type="entry name" value="Homodimeric domain of signal transducing histidine kinase"/>
    <property type="match status" value="1"/>
</dbReference>
<dbReference type="PANTHER" id="PTHR43065:SF34">
    <property type="entry name" value="SPORULATION KINASE A"/>
    <property type="match status" value="1"/>
</dbReference>
<dbReference type="AlphaFoldDB" id="A0A7W5C906"/>
<keyword evidence="4" id="KW-0808">Transferase</keyword>
<evidence type="ECO:0000256" key="1">
    <source>
        <dbReference type="ARBA" id="ARBA00000085"/>
    </source>
</evidence>
<keyword evidence="14" id="KW-1185">Reference proteome</keyword>
<protein>
    <recommendedName>
        <fullName evidence="2">histidine kinase</fullName>
        <ecNumber evidence="2">2.7.13.3</ecNumber>
    </recommendedName>
</protein>
<dbReference type="PROSITE" id="PS50924">
    <property type="entry name" value="MHYT"/>
    <property type="match status" value="1"/>
</dbReference>
<keyword evidence="10" id="KW-0812">Transmembrane</keyword>
<feature type="transmembrane region" description="Helical" evidence="10">
    <location>
        <begin position="76"/>
        <end position="96"/>
    </location>
</feature>
<dbReference type="InterPro" id="IPR003594">
    <property type="entry name" value="HATPase_dom"/>
</dbReference>
<dbReference type="FunFam" id="1.10.287.130:FF:000040">
    <property type="entry name" value="PAS domain-containing sensor histidine kinase"/>
    <property type="match status" value="1"/>
</dbReference>
<gene>
    <name evidence="13" type="ORF">FHS16_003425</name>
</gene>
<dbReference type="EMBL" id="JACHXW010000009">
    <property type="protein sequence ID" value="MBB3153363.1"/>
    <property type="molecule type" value="Genomic_DNA"/>
</dbReference>
<dbReference type="GO" id="GO:0005524">
    <property type="term" value="F:ATP binding"/>
    <property type="evidence" value="ECO:0007669"/>
    <property type="project" value="UniProtKB-KW"/>
</dbReference>
<dbReference type="InterPro" id="IPR036097">
    <property type="entry name" value="HisK_dim/P_sf"/>
</dbReference>
<evidence type="ECO:0000256" key="5">
    <source>
        <dbReference type="ARBA" id="ARBA00022741"/>
    </source>
</evidence>